<gene>
    <name evidence="10" type="ORF">E3Q01_03111</name>
    <name evidence="9" type="ORF">E3Q02_03041</name>
    <name evidence="8" type="ORF">E3Q03_02989</name>
    <name evidence="7" type="ORF">E3Q10_03124</name>
    <name evidence="6" type="ORF">E3Q17_03187</name>
    <name evidence="5" type="ORF">E3Q22_03239</name>
</gene>
<evidence type="ECO:0000256" key="2">
    <source>
        <dbReference type="ARBA" id="ARBA00022857"/>
    </source>
</evidence>
<dbReference type="Proteomes" id="UP000309601">
    <property type="component" value="Unassembled WGS sequence"/>
</dbReference>
<evidence type="ECO:0000313" key="14">
    <source>
        <dbReference type="Proteomes" id="UP000309601"/>
    </source>
</evidence>
<dbReference type="Gene3D" id="3.40.50.720">
    <property type="entry name" value="NAD(P)-binding Rossmann-like Domain"/>
    <property type="match status" value="1"/>
</dbReference>
<dbReference type="EMBL" id="SPRH01000042">
    <property type="protein sequence ID" value="TIB97972.1"/>
    <property type="molecule type" value="Genomic_DNA"/>
</dbReference>
<dbReference type="EMBL" id="SPRV01000035">
    <property type="protein sequence ID" value="TIC60843.1"/>
    <property type="molecule type" value="Genomic_DNA"/>
</dbReference>
<proteinExistence type="inferred from homology"/>
<evidence type="ECO:0000313" key="10">
    <source>
        <dbReference type="EMBL" id="TIC63839.1"/>
    </source>
</evidence>
<dbReference type="GO" id="GO:0016491">
    <property type="term" value="F:oxidoreductase activity"/>
    <property type="evidence" value="ECO:0007669"/>
    <property type="project" value="UniProtKB-KW"/>
</dbReference>
<accession>A0A4T0TF03</accession>
<dbReference type="PRINTS" id="PR00081">
    <property type="entry name" value="GDHRDH"/>
</dbReference>
<dbReference type="EMBL" id="SPRC01000038">
    <property type="protein sequence ID" value="TIB77119.1"/>
    <property type="molecule type" value="Genomic_DNA"/>
</dbReference>
<keyword evidence="2" id="KW-0521">NADP</keyword>
<evidence type="ECO:0000256" key="4">
    <source>
        <dbReference type="RuleBase" id="RU000363"/>
    </source>
</evidence>
<evidence type="ECO:0000313" key="11">
    <source>
        <dbReference type="Proteomes" id="UP000305362"/>
    </source>
</evidence>
<comment type="similarity">
    <text evidence="1 4">Belongs to the short-chain dehydrogenases/reductases (SDR) family.</text>
</comment>
<evidence type="ECO:0000313" key="9">
    <source>
        <dbReference type="EMBL" id="TIC63449.1"/>
    </source>
</evidence>
<dbReference type="CDD" id="cd05233">
    <property type="entry name" value="SDR_c"/>
    <property type="match status" value="1"/>
</dbReference>
<evidence type="ECO:0000313" key="7">
    <source>
        <dbReference type="EMBL" id="TIC28529.1"/>
    </source>
</evidence>
<dbReference type="AlphaFoldDB" id="A0A4T0TF03"/>
<dbReference type="EMBL" id="SPRO01000038">
    <property type="protein sequence ID" value="TIC28529.1"/>
    <property type="molecule type" value="Genomic_DNA"/>
</dbReference>
<organism evidence="10 16">
    <name type="scientific">Wallemia mellicola</name>
    <dbReference type="NCBI Taxonomy" id="1708541"/>
    <lineage>
        <taxon>Eukaryota</taxon>
        <taxon>Fungi</taxon>
        <taxon>Dikarya</taxon>
        <taxon>Basidiomycota</taxon>
        <taxon>Wallemiomycotina</taxon>
        <taxon>Wallemiomycetes</taxon>
        <taxon>Wallemiales</taxon>
        <taxon>Wallemiaceae</taxon>
        <taxon>Wallemia</taxon>
    </lineage>
</organism>
<evidence type="ECO:0000313" key="8">
    <source>
        <dbReference type="EMBL" id="TIC60843.1"/>
    </source>
</evidence>
<keyword evidence="3" id="KW-0560">Oxidoreductase</keyword>
<evidence type="ECO:0000313" key="13">
    <source>
        <dbReference type="Proteomes" id="UP000307169"/>
    </source>
</evidence>
<protein>
    <submittedName>
        <fullName evidence="10">NAD(P)-binding protein</fullName>
    </submittedName>
</protein>
<dbReference type="PANTHER" id="PTHR43618">
    <property type="entry name" value="7-ALPHA-HYDROXYSTEROID DEHYDROGENASE"/>
    <property type="match status" value="1"/>
</dbReference>
<evidence type="ECO:0000256" key="3">
    <source>
        <dbReference type="ARBA" id="ARBA00023002"/>
    </source>
</evidence>
<name>A0A4T0TF03_9BASI</name>
<reference evidence="11 12" key="1">
    <citation type="submission" date="2019-03" db="EMBL/GenBank/DDBJ databases">
        <title>Sequencing 25 genomes of Wallemia mellicola.</title>
        <authorList>
            <person name="Gostincar C."/>
        </authorList>
    </citation>
    <scope>NUCLEOTIDE SEQUENCE [LARGE SCALE GENOMIC DNA]</scope>
    <source>
        <strain evidence="6 13">EXF-1262</strain>
        <strain evidence="9 14">EXF-1274</strain>
        <strain evidence="8 11">EXF-1277</strain>
        <strain evidence="5 15">EXF-6152</strain>
        <strain evidence="10 16">EXF-757</strain>
        <strain evidence="7 12">EXF-8738</strain>
    </source>
</reference>
<sequence>MSNLQAVNLFNIQGWVASPNSGGGTGVGRMMATCLAQNGARVYITGRRLEKLQETAQGFSNIFPIVADSTKKEDIERIVAEIGKKEDHVDVLINNSGVTTVHAQLDAEDNSPEAVSKRMFEQSFDDWKDPYAINVAAMYFTTAAFIPLLVNAQKYRDESGNVINVTSVSGIIKNSQDGQFSYNSNKAAAVSLTNQLALELARPHLGIRVNQLALGYFPSQDTQMTSIETEGEKDHFRKNWNVPFGRAGRADDISKVVLNLATNGYQSGSTQVVDGAYILASDHLHLDKYV</sequence>
<dbReference type="Proteomes" id="UP000305647">
    <property type="component" value="Unassembled WGS sequence"/>
</dbReference>
<dbReference type="OrthoDB" id="3819888at2759"/>
<evidence type="ECO:0000313" key="16">
    <source>
        <dbReference type="Proteomes" id="UP000310708"/>
    </source>
</evidence>
<dbReference type="PRINTS" id="PR00080">
    <property type="entry name" value="SDRFAMILY"/>
</dbReference>
<evidence type="ECO:0000313" key="15">
    <source>
        <dbReference type="Proteomes" id="UP000310685"/>
    </source>
</evidence>
<dbReference type="Pfam" id="PF00106">
    <property type="entry name" value="adh_short"/>
    <property type="match status" value="1"/>
</dbReference>
<dbReference type="Proteomes" id="UP000310708">
    <property type="component" value="Unassembled WGS sequence"/>
</dbReference>
<dbReference type="InterPro" id="IPR052178">
    <property type="entry name" value="Sec_Metab_Biosynth_SDR"/>
</dbReference>
<dbReference type="Proteomes" id="UP000305362">
    <property type="component" value="Unassembled WGS sequence"/>
</dbReference>
<evidence type="ECO:0000313" key="6">
    <source>
        <dbReference type="EMBL" id="TIB97972.1"/>
    </source>
</evidence>
<evidence type="ECO:0000313" key="12">
    <source>
        <dbReference type="Proteomes" id="UP000305647"/>
    </source>
</evidence>
<dbReference type="Proteomes" id="UP000310685">
    <property type="component" value="Unassembled WGS sequence"/>
</dbReference>
<dbReference type="SUPFAM" id="SSF51735">
    <property type="entry name" value="NAD(P)-binding Rossmann-fold domains"/>
    <property type="match status" value="1"/>
</dbReference>
<dbReference type="InterPro" id="IPR002347">
    <property type="entry name" value="SDR_fam"/>
</dbReference>
<dbReference type="PANTHER" id="PTHR43618:SF4">
    <property type="entry name" value="SHORT CHAIN DEHYDROGENASE_REDUCTASE FAMILY (AFU_ORTHOLOGUE AFUA_7G04540)"/>
    <property type="match status" value="1"/>
</dbReference>
<comment type="caution">
    <text evidence="10">The sequence shown here is derived from an EMBL/GenBank/DDBJ whole genome shotgun (WGS) entry which is preliminary data.</text>
</comment>
<evidence type="ECO:0000313" key="5">
    <source>
        <dbReference type="EMBL" id="TIB77119.1"/>
    </source>
</evidence>
<dbReference type="EMBL" id="SPRW01000036">
    <property type="protein sequence ID" value="TIC63449.1"/>
    <property type="molecule type" value="Genomic_DNA"/>
</dbReference>
<dbReference type="Proteomes" id="UP000307169">
    <property type="component" value="Unassembled WGS sequence"/>
</dbReference>
<dbReference type="EMBL" id="SPRX01000041">
    <property type="protein sequence ID" value="TIC63839.1"/>
    <property type="molecule type" value="Genomic_DNA"/>
</dbReference>
<evidence type="ECO:0000256" key="1">
    <source>
        <dbReference type="ARBA" id="ARBA00006484"/>
    </source>
</evidence>
<dbReference type="InterPro" id="IPR036291">
    <property type="entry name" value="NAD(P)-bd_dom_sf"/>
</dbReference>